<dbReference type="OrthoDB" id="10568923at2759"/>
<sequence>QRLSTLDPRGDVVIGAIFSSKIQGPRLMRQEHVLELQYTTILDGTMSMKVYQGTSFYPALKFLLYDAVNRNIAYKGIMVAQPNPTIFTIPSLAIPP</sequence>
<feature type="non-terminal residue" evidence="1">
    <location>
        <position position="1"/>
    </location>
</feature>
<dbReference type="Proteomes" id="UP000240760">
    <property type="component" value="Unassembled WGS sequence"/>
</dbReference>
<organism evidence="1 2">
    <name type="scientific">Trichoderma longibrachiatum ATCC 18648</name>
    <dbReference type="NCBI Taxonomy" id="983965"/>
    <lineage>
        <taxon>Eukaryota</taxon>
        <taxon>Fungi</taxon>
        <taxon>Dikarya</taxon>
        <taxon>Ascomycota</taxon>
        <taxon>Pezizomycotina</taxon>
        <taxon>Sordariomycetes</taxon>
        <taxon>Hypocreomycetidae</taxon>
        <taxon>Hypocreales</taxon>
        <taxon>Hypocreaceae</taxon>
        <taxon>Trichoderma</taxon>
    </lineage>
</organism>
<accession>A0A2T4BRE7</accession>
<dbReference type="EMBL" id="KZ679145">
    <property type="protein sequence ID" value="PTB71893.1"/>
    <property type="molecule type" value="Genomic_DNA"/>
</dbReference>
<keyword evidence="2" id="KW-1185">Reference proteome</keyword>
<proteinExistence type="predicted"/>
<evidence type="ECO:0000313" key="2">
    <source>
        <dbReference type="Proteomes" id="UP000240760"/>
    </source>
</evidence>
<name>A0A2T4BRE7_TRILO</name>
<evidence type="ECO:0000313" key="1">
    <source>
        <dbReference type="EMBL" id="PTB71893.1"/>
    </source>
</evidence>
<protein>
    <submittedName>
        <fullName evidence="1">Uncharacterized protein</fullName>
    </submittedName>
</protein>
<reference evidence="1 2" key="1">
    <citation type="submission" date="2016-07" db="EMBL/GenBank/DDBJ databases">
        <title>Multiple horizontal gene transfer events from other fungi enriched the ability of initially mycotrophic Trichoderma (Ascomycota) to feed on dead plant biomass.</title>
        <authorList>
            <consortium name="DOE Joint Genome Institute"/>
            <person name="Aerts A."/>
            <person name="Atanasova L."/>
            <person name="Chenthamara K."/>
            <person name="Zhang J."/>
            <person name="Grujic M."/>
            <person name="Henrissat B."/>
            <person name="Kuo A."/>
            <person name="Salamov A."/>
            <person name="Lipzen A."/>
            <person name="Labutti K."/>
            <person name="Barry K."/>
            <person name="Miao Y."/>
            <person name="Rahimi M.J."/>
            <person name="Shen Q."/>
            <person name="Grigoriev I.V."/>
            <person name="Kubicek C.P."/>
            <person name="Druzhinina I.S."/>
        </authorList>
    </citation>
    <scope>NUCLEOTIDE SEQUENCE [LARGE SCALE GENOMIC DNA]</scope>
    <source>
        <strain evidence="1 2">ATCC 18648</strain>
    </source>
</reference>
<gene>
    <name evidence="1" type="ORF">M440DRAFT_1343311</name>
</gene>
<dbReference type="AlphaFoldDB" id="A0A2T4BRE7"/>